<comment type="caution">
    <text evidence="4">The sequence shown here is derived from an EMBL/GenBank/DDBJ whole genome shotgun (WGS) entry which is preliminary data.</text>
</comment>
<proteinExistence type="predicted"/>
<keyword evidence="2" id="KW-0067">ATP-binding</keyword>
<evidence type="ECO:0000313" key="4">
    <source>
        <dbReference type="EMBL" id="THF54374.1"/>
    </source>
</evidence>
<dbReference type="GO" id="GO:0005524">
    <property type="term" value="F:ATP binding"/>
    <property type="evidence" value="ECO:0007669"/>
    <property type="project" value="UniProtKB-KW"/>
</dbReference>
<dbReference type="GO" id="GO:0006355">
    <property type="term" value="P:regulation of DNA-templated transcription"/>
    <property type="evidence" value="ECO:0007669"/>
    <property type="project" value="InterPro"/>
</dbReference>
<evidence type="ECO:0000256" key="2">
    <source>
        <dbReference type="ARBA" id="ARBA00022840"/>
    </source>
</evidence>
<evidence type="ECO:0000256" key="1">
    <source>
        <dbReference type="ARBA" id="ARBA00022741"/>
    </source>
</evidence>
<dbReference type="PANTHER" id="PTHR32071">
    <property type="entry name" value="TRANSCRIPTIONAL REGULATORY PROTEIN"/>
    <property type="match status" value="1"/>
</dbReference>
<dbReference type="EMBL" id="SSOD01000045">
    <property type="protein sequence ID" value="THF54374.1"/>
    <property type="molecule type" value="Genomic_DNA"/>
</dbReference>
<feature type="domain" description="Sigma-54 factor interaction" evidence="3">
    <location>
        <begin position="1"/>
        <end position="123"/>
    </location>
</feature>
<dbReference type="InterPro" id="IPR002078">
    <property type="entry name" value="Sigma_54_int"/>
</dbReference>
<dbReference type="OrthoDB" id="7349818at2"/>
<dbReference type="InterPro" id="IPR027417">
    <property type="entry name" value="P-loop_NTPase"/>
</dbReference>
<dbReference type="Pfam" id="PF00158">
    <property type="entry name" value="Sigma54_activat"/>
    <property type="match status" value="1"/>
</dbReference>
<name>A0A4S4A6X5_9RHOO</name>
<protein>
    <recommendedName>
        <fullName evidence="3">Sigma-54 factor interaction domain-containing protein</fullName>
    </recommendedName>
</protein>
<keyword evidence="1" id="KW-0547">Nucleotide-binding</keyword>
<accession>A0A4S4A6X5</accession>
<keyword evidence="5" id="KW-1185">Reference proteome</keyword>
<dbReference type="Proteomes" id="UP000307956">
    <property type="component" value="Unassembled WGS sequence"/>
</dbReference>
<dbReference type="Gene3D" id="1.10.8.60">
    <property type="match status" value="1"/>
</dbReference>
<gene>
    <name evidence="4" type="ORF">E6O51_21675</name>
</gene>
<dbReference type="Gene3D" id="3.40.50.300">
    <property type="entry name" value="P-loop containing nucleotide triphosphate hydrolases"/>
    <property type="match status" value="1"/>
</dbReference>
<dbReference type="SUPFAM" id="SSF52540">
    <property type="entry name" value="P-loop containing nucleoside triphosphate hydrolases"/>
    <property type="match status" value="1"/>
</dbReference>
<dbReference type="PROSITE" id="PS50045">
    <property type="entry name" value="SIGMA54_INTERACT_4"/>
    <property type="match status" value="1"/>
</dbReference>
<evidence type="ECO:0000259" key="3">
    <source>
        <dbReference type="PROSITE" id="PS50045"/>
    </source>
</evidence>
<evidence type="ECO:0000313" key="5">
    <source>
        <dbReference type="Proteomes" id="UP000307956"/>
    </source>
</evidence>
<dbReference type="AlphaFoldDB" id="A0A4S4A6X5"/>
<organism evidence="4 5">
    <name type="scientific">Pseudothauera rhizosphaerae</name>
    <dbReference type="NCBI Taxonomy" id="2565932"/>
    <lineage>
        <taxon>Bacteria</taxon>
        <taxon>Pseudomonadati</taxon>
        <taxon>Pseudomonadota</taxon>
        <taxon>Betaproteobacteria</taxon>
        <taxon>Rhodocyclales</taxon>
        <taxon>Zoogloeaceae</taxon>
        <taxon>Pseudothauera</taxon>
    </lineage>
</organism>
<dbReference type="PANTHER" id="PTHR32071:SF113">
    <property type="entry name" value="ALGINATE BIOSYNTHESIS TRANSCRIPTIONAL REGULATORY PROTEIN ALGB"/>
    <property type="match status" value="1"/>
</dbReference>
<reference evidence="4 5" key="1">
    <citation type="submission" date="2019-04" db="EMBL/GenBank/DDBJ databases">
        <title>Azoarcus rhizosphaerae sp. nov. isolated from rhizosphere of Ficus religiosa.</title>
        <authorList>
            <person name="Lin S.-Y."/>
            <person name="Hameed A."/>
            <person name="Hsu Y.-H."/>
            <person name="Young C.-C."/>
        </authorList>
    </citation>
    <scope>NUCLEOTIDE SEQUENCE [LARGE SCALE GENOMIC DNA]</scope>
    <source>
        <strain evidence="4 5">CC-YHH848</strain>
    </source>
</reference>
<sequence length="152" mass="17518">MQAKLLRVLQEKSFERVGGNATIQVDLRILAATNRDLRAMVAEGRFREDLYYRLNVFPITIPPLRERGGDIVALADHFVARFSAEQEDLMLAWVTAREHFVQTGGLDSIYWSRSFHHGWPWAVGFEDGDVSFTRRYGEFRVRPFRSVIASSL</sequence>